<dbReference type="PATRIC" id="fig|1348973.3.peg.2371"/>
<name>A0A072NYS5_SCHAZ</name>
<dbReference type="OrthoDB" id="9759601at2"/>
<protein>
    <submittedName>
        <fullName evidence="2">HD-GYP domain-containing protein</fullName>
    </submittedName>
</protein>
<gene>
    <name evidence="2" type="ORF">M670_02454</name>
</gene>
<reference evidence="2 3" key="1">
    <citation type="submission" date="2014-04" db="EMBL/GenBank/DDBJ databases">
        <title>Draft genome sequence of Bacillus azotoformans MEV2011, a (co-) denitrifying strain unable to grow in the presence of oxygen.</title>
        <authorList>
            <person name="Nielsen M."/>
            <person name="Schreiber L."/>
            <person name="Finster K."/>
            <person name="Schramm A."/>
        </authorList>
    </citation>
    <scope>NUCLEOTIDE SEQUENCE [LARGE SCALE GENOMIC DNA]</scope>
    <source>
        <strain evidence="2 3">MEV2011</strain>
    </source>
</reference>
<dbReference type="EMBL" id="JJRY01000008">
    <property type="protein sequence ID" value="KEF38410.1"/>
    <property type="molecule type" value="Genomic_DNA"/>
</dbReference>
<dbReference type="InterPro" id="IPR037522">
    <property type="entry name" value="HD_GYP_dom"/>
</dbReference>
<dbReference type="CDD" id="cd00077">
    <property type="entry name" value="HDc"/>
    <property type="match status" value="1"/>
</dbReference>
<dbReference type="PANTHER" id="PTHR43155">
    <property type="entry name" value="CYCLIC DI-GMP PHOSPHODIESTERASE PA4108-RELATED"/>
    <property type="match status" value="1"/>
</dbReference>
<dbReference type="Proteomes" id="UP000027936">
    <property type="component" value="Unassembled WGS sequence"/>
</dbReference>
<dbReference type="Gene3D" id="1.10.3210.10">
    <property type="entry name" value="Hypothetical protein af1432"/>
    <property type="match status" value="1"/>
</dbReference>
<evidence type="ECO:0000313" key="2">
    <source>
        <dbReference type="EMBL" id="KEF38410.1"/>
    </source>
</evidence>
<dbReference type="Pfam" id="PF13487">
    <property type="entry name" value="HD_5"/>
    <property type="match status" value="1"/>
</dbReference>
<evidence type="ECO:0000259" key="1">
    <source>
        <dbReference type="PROSITE" id="PS51832"/>
    </source>
</evidence>
<dbReference type="PROSITE" id="PS51832">
    <property type="entry name" value="HD_GYP"/>
    <property type="match status" value="1"/>
</dbReference>
<sequence>MGQTMSISKVKPGMILAEDVMNHNKGILVKKGFKLTDRIIEMLFNKYNVKEVVIKIAHNQAPKNFSKKETNLSSQHYAKNKLAFLDSTDHLEMIKKEIEKMGKLMIETNFVRHSIKVEKIFMKAIQQEQIIELLLKLRVISNNGRENLHRYIKTSLLATATGINLNLDDDNLLLLARASLVYDIGNCIIDQNLLNNNSLLPKNDKKKLEEHVIAGFQILQHKFPKEICLPAYQHHERFDGSGYPNGLENDQLHFFSRIIGIVDVYTALSSNRPHRSAYPTNEVIEFLLGSGDVLFEYKIIVEFLSIINIYVAGSFVLLNNGDIGIVSEINGNPLGKPKVKLLYDKEWRNLNGKEVDLSRNPLYFIKKVID</sequence>
<organism evidence="2 3">
    <name type="scientific">Schinkia azotoformans MEV2011</name>
    <dbReference type="NCBI Taxonomy" id="1348973"/>
    <lineage>
        <taxon>Bacteria</taxon>
        <taxon>Bacillati</taxon>
        <taxon>Bacillota</taxon>
        <taxon>Bacilli</taxon>
        <taxon>Bacillales</taxon>
        <taxon>Bacillaceae</taxon>
        <taxon>Calidifontibacillus/Schinkia group</taxon>
        <taxon>Schinkia</taxon>
    </lineage>
</organism>
<dbReference type="PANTHER" id="PTHR43155:SF2">
    <property type="entry name" value="CYCLIC DI-GMP PHOSPHODIESTERASE PA4108"/>
    <property type="match status" value="1"/>
</dbReference>
<proteinExistence type="predicted"/>
<comment type="caution">
    <text evidence="2">The sequence shown here is derived from an EMBL/GenBank/DDBJ whole genome shotgun (WGS) entry which is preliminary data.</text>
</comment>
<feature type="domain" description="HD-GYP" evidence="1">
    <location>
        <begin position="125"/>
        <end position="319"/>
    </location>
</feature>
<dbReference type="SUPFAM" id="SSF109604">
    <property type="entry name" value="HD-domain/PDEase-like"/>
    <property type="match status" value="1"/>
</dbReference>
<dbReference type="InterPro" id="IPR003607">
    <property type="entry name" value="HD/PDEase_dom"/>
</dbReference>
<dbReference type="AlphaFoldDB" id="A0A072NYS5"/>
<dbReference type="RefSeq" id="WP_035195780.1">
    <property type="nucleotide sequence ID" value="NZ_JJRY01000008.1"/>
</dbReference>
<accession>A0A072NYS5</accession>
<evidence type="ECO:0000313" key="3">
    <source>
        <dbReference type="Proteomes" id="UP000027936"/>
    </source>
</evidence>